<name>A0A330L9H4_9BACT</name>
<dbReference type="PROSITE" id="PS51832">
    <property type="entry name" value="HD_GYP"/>
    <property type="match status" value="1"/>
</dbReference>
<dbReference type="CDD" id="cd00077">
    <property type="entry name" value="HDc"/>
    <property type="match status" value="1"/>
</dbReference>
<evidence type="ECO:0000259" key="2">
    <source>
        <dbReference type="PROSITE" id="PS51831"/>
    </source>
</evidence>
<evidence type="ECO:0000256" key="1">
    <source>
        <dbReference type="SAM" id="MobiDB-lite"/>
    </source>
</evidence>
<dbReference type="PROSITE" id="PS51831">
    <property type="entry name" value="HD"/>
    <property type="match status" value="1"/>
</dbReference>
<dbReference type="InterPro" id="IPR003607">
    <property type="entry name" value="HD/PDEase_dom"/>
</dbReference>
<dbReference type="PANTHER" id="PTHR43155">
    <property type="entry name" value="CYCLIC DI-GMP PHOSPHODIESTERASE PA4108-RELATED"/>
    <property type="match status" value="1"/>
</dbReference>
<dbReference type="SMART" id="SM00471">
    <property type="entry name" value="HDc"/>
    <property type="match status" value="1"/>
</dbReference>
<dbReference type="PANTHER" id="PTHR43155:SF2">
    <property type="entry name" value="CYCLIC DI-GMP PHOSPHODIESTERASE PA4108"/>
    <property type="match status" value="1"/>
</dbReference>
<feature type="region of interest" description="Disordered" evidence="1">
    <location>
        <begin position="1"/>
        <end position="27"/>
    </location>
</feature>
<dbReference type="Pfam" id="PF13487">
    <property type="entry name" value="HD_5"/>
    <property type="match status" value="1"/>
</dbReference>
<reference evidence="5" key="1">
    <citation type="submission" date="2018-04" db="EMBL/GenBank/DDBJ databases">
        <authorList>
            <person name="Lucker S."/>
            <person name="Sakoula D."/>
        </authorList>
    </citation>
    <scope>NUCLEOTIDE SEQUENCE [LARGE SCALE GENOMIC DNA]</scope>
</reference>
<dbReference type="AlphaFoldDB" id="A0A330L9H4"/>
<dbReference type="InterPro" id="IPR006674">
    <property type="entry name" value="HD_domain"/>
</dbReference>
<gene>
    <name evidence="4" type="ORF">NITLEN_70108</name>
</gene>
<dbReference type="Proteomes" id="UP000248168">
    <property type="component" value="Unassembled WGS sequence"/>
</dbReference>
<dbReference type="SUPFAM" id="SSF109604">
    <property type="entry name" value="HD-domain/PDEase-like"/>
    <property type="match status" value="1"/>
</dbReference>
<evidence type="ECO:0000259" key="3">
    <source>
        <dbReference type="PROSITE" id="PS51832"/>
    </source>
</evidence>
<accession>A0A330L9H4</accession>
<proteinExistence type="predicted"/>
<feature type="compositionally biased region" description="Basic and acidic residues" evidence="1">
    <location>
        <begin position="1"/>
        <end position="19"/>
    </location>
</feature>
<evidence type="ECO:0000313" key="4">
    <source>
        <dbReference type="EMBL" id="SPP66518.1"/>
    </source>
</evidence>
<evidence type="ECO:0000313" key="5">
    <source>
        <dbReference type="Proteomes" id="UP000248168"/>
    </source>
</evidence>
<sequence>MRLSELVRDQVPDPREGGSGRHASLSIPLVGENEPTLKGGDARIDWYGLARKELMVIGEAVRANREVRFERCSRLAEGLVTALATSDDLLIRMMRGEGEGDQVANSMHVAILSVKIGQGLNYDSAALERLALAGLLHDLGMWLVPHGIVEKSGSLSADEWSGIHAHPEQGRRVVAEMGESFDWLATAIAQEHERWDGSGYPCRLKGGEIAEGAQIIGLADVLDAMISPRPYHARVVPHQALRSLLVQYKQAFQPRLIKTLVDQLSLYPVGTSVRLNDGHIGVVSKVNARYPLRPVLLVQSHREGQTDGEAAAVDLCRETSLHIVEVLPDTRAA</sequence>
<keyword evidence="5" id="KW-1185">Reference proteome</keyword>
<dbReference type="InterPro" id="IPR037522">
    <property type="entry name" value="HD_GYP_dom"/>
</dbReference>
<dbReference type="Gene3D" id="1.10.3210.10">
    <property type="entry name" value="Hypothetical protein af1432"/>
    <property type="match status" value="1"/>
</dbReference>
<organism evidence="4 5">
    <name type="scientific">Nitrospira lenta</name>
    <dbReference type="NCBI Taxonomy" id="1436998"/>
    <lineage>
        <taxon>Bacteria</taxon>
        <taxon>Pseudomonadati</taxon>
        <taxon>Nitrospirota</taxon>
        <taxon>Nitrospiria</taxon>
        <taxon>Nitrospirales</taxon>
        <taxon>Nitrospiraceae</taxon>
        <taxon>Nitrospira</taxon>
    </lineage>
</organism>
<dbReference type="InParanoid" id="A0A330L9H4"/>
<feature type="domain" description="HD" evidence="2">
    <location>
        <begin position="102"/>
        <end position="225"/>
    </location>
</feature>
<dbReference type="OrthoDB" id="9781505at2"/>
<dbReference type="EMBL" id="OUNR01000020">
    <property type="protein sequence ID" value="SPP66518.1"/>
    <property type="molecule type" value="Genomic_DNA"/>
</dbReference>
<feature type="domain" description="HD-GYP" evidence="3">
    <location>
        <begin position="76"/>
        <end position="276"/>
    </location>
</feature>
<protein>
    <submittedName>
        <fullName evidence="4">Uncharacterized protein</fullName>
    </submittedName>
</protein>